<sequence length="141" mass="15882">MHLDEFYTPHPFWVQELEREITRLEGELGLMKVRPSKMSVQDIIGDNDKMLLYTSFPVDVFQVLVGVLKRLAPFNYYVGIPSQLKCKGSMPKSFEDFSSARIAMDATEIVQDAGGKRCRLILLTVGSVNGRVSGCLVWPVL</sequence>
<dbReference type="EMBL" id="JAIWYP010000004">
    <property type="protein sequence ID" value="KAH3836926.1"/>
    <property type="molecule type" value="Genomic_DNA"/>
</dbReference>
<dbReference type="Proteomes" id="UP000828390">
    <property type="component" value="Unassembled WGS sequence"/>
</dbReference>
<proteinExistence type="predicted"/>
<reference evidence="1" key="1">
    <citation type="journal article" date="2019" name="bioRxiv">
        <title>The Genome of the Zebra Mussel, Dreissena polymorpha: A Resource for Invasive Species Research.</title>
        <authorList>
            <person name="McCartney M.A."/>
            <person name="Auch B."/>
            <person name="Kono T."/>
            <person name="Mallez S."/>
            <person name="Zhang Y."/>
            <person name="Obille A."/>
            <person name="Becker A."/>
            <person name="Abrahante J.E."/>
            <person name="Garbe J."/>
            <person name="Badalamenti J.P."/>
            <person name="Herman A."/>
            <person name="Mangelson H."/>
            <person name="Liachko I."/>
            <person name="Sullivan S."/>
            <person name="Sone E.D."/>
            <person name="Koren S."/>
            <person name="Silverstein K.A.T."/>
            <person name="Beckman K.B."/>
            <person name="Gohl D.M."/>
        </authorList>
    </citation>
    <scope>NUCLEOTIDE SEQUENCE</scope>
    <source>
        <strain evidence="1">Duluth1</strain>
        <tissue evidence="1">Whole animal</tissue>
    </source>
</reference>
<protein>
    <submittedName>
        <fullName evidence="1">Uncharacterized protein</fullName>
    </submittedName>
</protein>
<evidence type="ECO:0000313" key="1">
    <source>
        <dbReference type="EMBL" id="KAH3836926.1"/>
    </source>
</evidence>
<comment type="caution">
    <text evidence="1">The sequence shown here is derived from an EMBL/GenBank/DDBJ whole genome shotgun (WGS) entry which is preliminary data.</text>
</comment>
<dbReference type="AlphaFoldDB" id="A0A9D4QMT0"/>
<evidence type="ECO:0000313" key="2">
    <source>
        <dbReference type="Proteomes" id="UP000828390"/>
    </source>
</evidence>
<accession>A0A9D4QMT0</accession>
<keyword evidence="2" id="KW-1185">Reference proteome</keyword>
<organism evidence="1 2">
    <name type="scientific">Dreissena polymorpha</name>
    <name type="common">Zebra mussel</name>
    <name type="synonym">Mytilus polymorpha</name>
    <dbReference type="NCBI Taxonomy" id="45954"/>
    <lineage>
        <taxon>Eukaryota</taxon>
        <taxon>Metazoa</taxon>
        <taxon>Spiralia</taxon>
        <taxon>Lophotrochozoa</taxon>
        <taxon>Mollusca</taxon>
        <taxon>Bivalvia</taxon>
        <taxon>Autobranchia</taxon>
        <taxon>Heteroconchia</taxon>
        <taxon>Euheterodonta</taxon>
        <taxon>Imparidentia</taxon>
        <taxon>Neoheterodontei</taxon>
        <taxon>Myida</taxon>
        <taxon>Dreissenoidea</taxon>
        <taxon>Dreissenidae</taxon>
        <taxon>Dreissena</taxon>
    </lineage>
</organism>
<gene>
    <name evidence="1" type="ORF">DPMN_110302</name>
</gene>
<reference evidence="1" key="2">
    <citation type="submission" date="2020-11" db="EMBL/GenBank/DDBJ databases">
        <authorList>
            <person name="McCartney M.A."/>
            <person name="Auch B."/>
            <person name="Kono T."/>
            <person name="Mallez S."/>
            <person name="Becker A."/>
            <person name="Gohl D.M."/>
            <person name="Silverstein K.A.T."/>
            <person name="Koren S."/>
            <person name="Bechman K.B."/>
            <person name="Herman A."/>
            <person name="Abrahante J.E."/>
            <person name="Garbe J."/>
        </authorList>
    </citation>
    <scope>NUCLEOTIDE SEQUENCE</scope>
    <source>
        <strain evidence="1">Duluth1</strain>
        <tissue evidence="1">Whole animal</tissue>
    </source>
</reference>
<name>A0A9D4QMT0_DREPO</name>